<evidence type="ECO:0000256" key="1">
    <source>
        <dbReference type="SAM" id="Phobius"/>
    </source>
</evidence>
<keyword evidence="1" id="KW-0812">Transmembrane</keyword>
<name>A0A9E4ZHA7_9EURY</name>
<dbReference type="RefSeq" id="WP_250869483.1">
    <property type="nucleotide sequence ID" value="NZ_JAGSOI010000145.1"/>
</dbReference>
<accession>A0A9E4ZHA7</accession>
<keyword evidence="3" id="KW-1185">Reference proteome</keyword>
<feature type="transmembrane region" description="Helical" evidence="1">
    <location>
        <begin position="35"/>
        <end position="57"/>
    </location>
</feature>
<proteinExistence type="predicted"/>
<protein>
    <submittedName>
        <fullName evidence="2">Uncharacterized protein</fullName>
    </submittedName>
</protein>
<organism evidence="2 3">
    <name type="scientific">Methanococcoides seepicolus</name>
    <dbReference type="NCBI Taxonomy" id="2828780"/>
    <lineage>
        <taxon>Archaea</taxon>
        <taxon>Methanobacteriati</taxon>
        <taxon>Methanobacteriota</taxon>
        <taxon>Stenosarchaea group</taxon>
        <taxon>Methanomicrobia</taxon>
        <taxon>Methanosarcinales</taxon>
        <taxon>Methanosarcinaceae</taxon>
        <taxon>Methanococcoides</taxon>
    </lineage>
</organism>
<dbReference type="AlphaFoldDB" id="A0A9E4ZHA7"/>
<comment type="caution">
    <text evidence="2">The sequence shown here is derived from an EMBL/GenBank/DDBJ whole genome shotgun (WGS) entry which is preliminary data.</text>
</comment>
<reference evidence="2" key="2">
    <citation type="submission" date="2021-04" db="EMBL/GenBank/DDBJ databases">
        <authorList>
            <person name="Dong X."/>
        </authorList>
    </citation>
    <scope>NUCLEOTIDE SEQUENCE</scope>
    <source>
        <strain evidence="2">LLY</strain>
    </source>
</reference>
<gene>
    <name evidence="2" type="ORF">KDK67_14110</name>
</gene>
<evidence type="ECO:0000313" key="2">
    <source>
        <dbReference type="EMBL" id="MCM1988086.1"/>
    </source>
</evidence>
<keyword evidence="1" id="KW-0472">Membrane</keyword>
<sequence length="77" mass="8763">MKHEKIVKTIIIPLGAISFLIIYNLIYFIRANINSTVTILLLLSTAVFAIIGIIYLLETKRVKTENTDNESKRVDDL</sequence>
<dbReference type="Proteomes" id="UP001056766">
    <property type="component" value="Unassembled WGS sequence"/>
</dbReference>
<dbReference type="EMBL" id="JAGSOI010000145">
    <property type="protein sequence ID" value="MCM1988086.1"/>
    <property type="molecule type" value="Genomic_DNA"/>
</dbReference>
<evidence type="ECO:0000313" key="3">
    <source>
        <dbReference type="Proteomes" id="UP001056766"/>
    </source>
</evidence>
<feature type="transmembrane region" description="Helical" evidence="1">
    <location>
        <begin position="7"/>
        <end position="29"/>
    </location>
</feature>
<reference evidence="2" key="1">
    <citation type="journal article" date="2021" name="mSystems">
        <title>Bacteria and Archaea Synergistically Convert Glycine Betaine to Biogenic Methane in the Formosa Cold Seep of the South China Sea.</title>
        <authorList>
            <person name="Li L."/>
            <person name="Zhang W."/>
            <person name="Zhang S."/>
            <person name="Song L."/>
            <person name="Sun Q."/>
            <person name="Zhang H."/>
            <person name="Xiang H."/>
            <person name="Dong X."/>
        </authorList>
    </citation>
    <scope>NUCLEOTIDE SEQUENCE</scope>
    <source>
        <strain evidence="2">LLY</strain>
    </source>
</reference>
<keyword evidence="1" id="KW-1133">Transmembrane helix</keyword>